<proteinExistence type="predicted"/>
<evidence type="ECO:0008006" key="3">
    <source>
        <dbReference type="Google" id="ProtNLM"/>
    </source>
</evidence>
<protein>
    <recommendedName>
        <fullName evidence="3">Piwi domain-containing protein</fullName>
    </recommendedName>
</protein>
<accession>A0A2K8Z2C1</accession>
<dbReference type="SUPFAM" id="SSF53098">
    <property type="entry name" value="Ribonuclease H-like"/>
    <property type="match status" value="1"/>
</dbReference>
<keyword evidence="2" id="KW-1185">Reference proteome</keyword>
<sequence length="829" mass="94443">MNSTQPTTQNLFPWLNPSAIDFSYRRIPVDLPCLAGRQEDYHRQLQKVVRHVSSHIKGPAALLRGANGQTYVAIPADRSVAGLLVKTRPKPLQLSSLDTVEKLQFTGCSEQERALILQFVEFEVRHQIKSKWQLVEDGAGRFFFKNPLKATEQLSVWMLPGFSFRLVADGPDLVHFCLDITYRYLDSKRLNQRINPTNAAYIKRRLLKGWGKRGLPCLYQMGDRWFPIRVVGFGGKVGDEKITDPATGKVWSLIDYLKAKTQGDKFKVAPYLSPDDVVVYFVYPNKEMEPLSAPAGLVRQLFKTGDAQVKSLHNKTIVESTERFNYIGHNIKRFFANLSFNKVALQVSEKPLEEKLPVLEMKALKFNFSRYLTPAITPESGNTPLYEYGKRRRSLLESVGILDQTRFDAQYLIVPDTMTMASALRDVFQKQLEKQLKALAPAFPGFTKVIPYRADTSIPATDLVDKVSALLEKYGAQQGYALLVLPDWNKGDERAAAFHDIMMKRHYPNLKFQCANFGAIDDYFSYKLDEVEGLIYHHPDDKQARLFKSYAFYLGLEYLKLNRKFPYALKDPLHYDVYIGIDVHDRYAGFLFFYRNGERIVFDYLDVPKKPTQQRAEKLSAEQIFKGLYPNLKKHLGERGYCLNPNGIVLLRDGRSHGGEGVALQQVIAQLQADGLLNHPDFNWGIVDVHKTSQLPFRSATPGRRPLERPTAGTYRLLGHQHRDAFLFPTGEPFQTRGSSKPLQLSFIEGTLDFDKVIEDVFAQSLLAFSAPDRPSALPIVIKLLDAFLAPLAVSESLWQEEPGEEEDDIDDNVQAWDESFMHQLEQMP</sequence>
<organism evidence="1 2">
    <name type="scientific">Spirosoma pollinicola</name>
    <dbReference type="NCBI Taxonomy" id="2057025"/>
    <lineage>
        <taxon>Bacteria</taxon>
        <taxon>Pseudomonadati</taxon>
        <taxon>Bacteroidota</taxon>
        <taxon>Cytophagia</taxon>
        <taxon>Cytophagales</taxon>
        <taxon>Cytophagaceae</taxon>
        <taxon>Spirosoma</taxon>
    </lineage>
</organism>
<dbReference type="GO" id="GO:0003676">
    <property type="term" value="F:nucleic acid binding"/>
    <property type="evidence" value="ECO:0007669"/>
    <property type="project" value="InterPro"/>
</dbReference>
<evidence type="ECO:0000313" key="2">
    <source>
        <dbReference type="Proteomes" id="UP000232883"/>
    </source>
</evidence>
<dbReference type="KEGG" id="spir:CWM47_20615"/>
<dbReference type="AlphaFoldDB" id="A0A2K8Z2C1"/>
<dbReference type="OrthoDB" id="784375at2"/>
<dbReference type="InterPro" id="IPR012337">
    <property type="entry name" value="RNaseH-like_sf"/>
</dbReference>
<dbReference type="EMBL" id="CP025096">
    <property type="protein sequence ID" value="AUD04017.1"/>
    <property type="molecule type" value="Genomic_DNA"/>
</dbReference>
<dbReference type="RefSeq" id="WP_100990083.1">
    <property type="nucleotide sequence ID" value="NZ_CP025096.1"/>
</dbReference>
<reference evidence="1 2" key="1">
    <citation type="submission" date="2017-11" db="EMBL/GenBank/DDBJ databases">
        <title>Taxonomic description and genome sequences of Spirosoma HA7 sp. nov., isolated from pollen microhabitat of Corylus avellana.</title>
        <authorList>
            <person name="Ambika Manirajan B."/>
            <person name="Suarez C."/>
            <person name="Ratering S."/>
            <person name="Geissler-Plaum R."/>
            <person name="Cardinale M."/>
            <person name="Sylvia S."/>
        </authorList>
    </citation>
    <scope>NUCLEOTIDE SEQUENCE [LARGE SCALE GENOMIC DNA]</scope>
    <source>
        <strain evidence="1 2">HA7</strain>
    </source>
</reference>
<dbReference type="Proteomes" id="UP000232883">
    <property type="component" value="Chromosome"/>
</dbReference>
<gene>
    <name evidence="1" type="ORF">CWM47_20615</name>
</gene>
<dbReference type="InterPro" id="IPR036397">
    <property type="entry name" value="RNaseH_sf"/>
</dbReference>
<dbReference type="Gene3D" id="3.30.420.10">
    <property type="entry name" value="Ribonuclease H-like superfamily/Ribonuclease H"/>
    <property type="match status" value="1"/>
</dbReference>
<name>A0A2K8Z2C1_9BACT</name>
<evidence type="ECO:0000313" key="1">
    <source>
        <dbReference type="EMBL" id="AUD04017.1"/>
    </source>
</evidence>